<feature type="chain" id="PRO_5002745881" description="DUF11 domain-containing protein" evidence="1">
    <location>
        <begin position="22"/>
        <end position="406"/>
    </location>
</feature>
<feature type="signal peptide" evidence="1">
    <location>
        <begin position="1"/>
        <end position="21"/>
    </location>
</feature>
<gene>
    <name evidence="2" type="ordered locus">Caur_1174</name>
</gene>
<dbReference type="EMBL" id="CP000909">
    <property type="protein sequence ID" value="ABY34404.1"/>
    <property type="molecule type" value="Genomic_DNA"/>
</dbReference>
<dbReference type="KEGG" id="cau:Caur_1174"/>
<keyword evidence="1" id="KW-0732">Signal</keyword>
<protein>
    <recommendedName>
        <fullName evidence="4">DUF11 domain-containing protein</fullName>
    </recommendedName>
</protein>
<dbReference type="Proteomes" id="UP000002008">
    <property type="component" value="Chromosome"/>
</dbReference>
<evidence type="ECO:0000313" key="3">
    <source>
        <dbReference type="Proteomes" id="UP000002008"/>
    </source>
</evidence>
<dbReference type="EnsemblBacteria" id="ABY34404">
    <property type="protein sequence ID" value="ABY34404"/>
    <property type="gene ID" value="Caur_1174"/>
</dbReference>
<sequence>MRRVLILWFAIWSLFSASAVAAQPLLTVTLDFEGFADNLDITGYGGLQFGTGWRFGDVRSGRYNAPFPQLCPDFGGTCAFWLNGNGFGRVSGSGNGRITLPANVIAFSVGVSTSETLGITAFAADGSVLATTEVLANILTGRLDRATLTAPPGQVISSIELNGVRDTWLIDDIEYVINPALGARSARLVLAQRVDDVVKPGEMLSLDLVLENYGQGPALATTIELPFADDALILLDAKTSRPDVWVSDVQPGRITIRTGILAAGRDLITITIRFRVREDAPLGTAIGRIARLSFRDAVSEFGRGQSNLPATVIGDGPERTFWRTPNLTITGQTLSYTAAGFAPGEPVGIWYNPPAGAPPVTVATVRADGDGRVSGFLALTDLPPGDYSLVLFSHHSQQTFVGGFGR</sequence>
<reference evidence="3" key="1">
    <citation type="journal article" date="2011" name="BMC Genomics">
        <title>Complete genome sequence of the filamentous anoxygenic phototrophic bacterium Chloroflexus aurantiacus.</title>
        <authorList>
            <person name="Tang K.H."/>
            <person name="Barry K."/>
            <person name="Chertkov O."/>
            <person name="Dalin E."/>
            <person name="Han C.S."/>
            <person name="Hauser L.J."/>
            <person name="Honchak B.M."/>
            <person name="Karbach L.E."/>
            <person name="Land M.L."/>
            <person name="Lapidus A."/>
            <person name="Larimer F.W."/>
            <person name="Mikhailova N."/>
            <person name="Pitluck S."/>
            <person name="Pierson B.K."/>
            <person name="Blankenship R.E."/>
        </authorList>
    </citation>
    <scope>NUCLEOTIDE SEQUENCE [LARGE SCALE GENOMIC DNA]</scope>
    <source>
        <strain evidence="3">ATCC 29366 / DSM 635 / J-10-fl</strain>
    </source>
</reference>
<dbReference type="AlphaFoldDB" id="A9WJC7"/>
<evidence type="ECO:0000256" key="1">
    <source>
        <dbReference type="SAM" id="SignalP"/>
    </source>
</evidence>
<dbReference type="InParanoid" id="A9WJC7"/>
<organism evidence="2 3">
    <name type="scientific">Chloroflexus aurantiacus (strain ATCC 29366 / DSM 635 / J-10-fl)</name>
    <dbReference type="NCBI Taxonomy" id="324602"/>
    <lineage>
        <taxon>Bacteria</taxon>
        <taxon>Bacillati</taxon>
        <taxon>Chloroflexota</taxon>
        <taxon>Chloroflexia</taxon>
        <taxon>Chloroflexales</taxon>
        <taxon>Chloroflexineae</taxon>
        <taxon>Chloroflexaceae</taxon>
        <taxon>Chloroflexus</taxon>
    </lineage>
</organism>
<accession>A9WJC7</accession>
<evidence type="ECO:0008006" key="4">
    <source>
        <dbReference type="Google" id="ProtNLM"/>
    </source>
</evidence>
<keyword evidence="3" id="KW-1185">Reference proteome</keyword>
<name>A9WJC7_CHLAA</name>
<dbReference type="HOGENOM" id="CLU_673857_0_0_0"/>
<dbReference type="RefSeq" id="WP_012257060.1">
    <property type="nucleotide sequence ID" value="NC_010175.1"/>
</dbReference>
<proteinExistence type="predicted"/>
<evidence type="ECO:0000313" key="2">
    <source>
        <dbReference type="EMBL" id="ABY34404.1"/>
    </source>
</evidence>
<dbReference type="PATRIC" id="fig|324602.8.peg.1344"/>